<dbReference type="SUPFAM" id="SSF47413">
    <property type="entry name" value="lambda repressor-like DNA-binding domains"/>
    <property type="match status" value="1"/>
</dbReference>
<evidence type="ECO:0000259" key="2">
    <source>
        <dbReference type="PROSITE" id="PS50943"/>
    </source>
</evidence>
<keyword evidence="4" id="KW-1185">Reference proteome</keyword>
<sequence>MKNPLQSGYNDGGDYVLKTNLRKIRKESALTQKDLADKMNYSQQAVAKWEMGNSSPDVNNLARLSDELGVSIDSLVKDTPNCLKDKTVSSLETALFHALSSTSTDVELGLNVKELDDQDKVLIVDEIVMMLKSNDKVRDVLDRINDTETD</sequence>
<dbReference type="KEGG" id="eio:H9L01_01775"/>
<dbReference type="PANTHER" id="PTHR46558:SF13">
    <property type="entry name" value="HTH-TYPE TRANSCRIPTIONAL REGULATOR IMMR"/>
    <property type="match status" value="1"/>
</dbReference>
<dbReference type="PANTHER" id="PTHR46558">
    <property type="entry name" value="TRACRIPTIONAL REGULATORY PROTEIN-RELATED-RELATED"/>
    <property type="match status" value="1"/>
</dbReference>
<protein>
    <submittedName>
        <fullName evidence="3">Helix-turn-helix transcriptional regulator</fullName>
    </submittedName>
</protein>
<dbReference type="GO" id="GO:0003677">
    <property type="term" value="F:DNA binding"/>
    <property type="evidence" value="ECO:0007669"/>
    <property type="project" value="UniProtKB-KW"/>
</dbReference>
<feature type="domain" description="HTH cro/C1-type" evidence="2">
    <location>
        <begin position="21"/>
        <end position="75"/>
    </location>
</feature>
<evidence type="ECO:0000313" key="3">
    <source>
        <dbReference type="EMBL" id="QNN61117.1"/>
    </source>
</evidence>
<reference evidence="3 4" key="1">
    <citation type="submission" date="2020-08" db="EMBL/GenBank/DDBJ databases">
        <title>Genome sequence of Erysipelothrix inopinata DSM 15511T.</title>
        <authorList>
            <person name="Hyun D.-W."/>
            <person name="Bae J.-W."/>
        </authorList>
    </citation>
    <scope>NUCLEOTIDE SEQUENCE [LARGE SCALE GENOMIC DNA]</scope>
    <source>
        <strain evidence="3 4">DSM 15511</strain>
    </source>
</reference>
<dbReference type="Pfam" id="PF01381">
    <property type="entry name" value="HTH_3"/>
    <property type="match status" value="1"/>
</dbReference>
<evidence type="ECO:0000256" key="1">
    <source>
        <dbReference type="ARBA" id="ARBA00023125"/>
    </source>
</evidence>
<evidence type="ECO:0000313" key="4">
    <source>
        <dbReference type="Proteomes" id="UP000515928"/>
    </source>
</evidence>
<dbReference type="InterPro" id="IPR010982">
    <property type="entry name" value="Lambda_DNA-bd_dom_sf"/>
</dbReference>
<keyword evidence="1" id="KW-0238">DNA-binding</keyword>
<dbReference type="PROSITE" id="PS50943">
    <property type="entry name" value="HTH_CROC1"/>
    <property type="match status" value="1"/>
</dbReference>
<proteinExistence type="predicted"/>
<name>A0A7G9RZU2_9FIRM</name>
<accession>A0A7G9RZU2</accession>
<dbReference type="Gene3D" id="1.10.260.40">
    <property type="entry name" value="lambda repressor-like DNA-binding domains"/>
    <property type="match status" value="1"/>
</dbReference>
<dbReference type="SMART" id="SM00530">
    <property type="entry name" value="HTH_XRE"/>
    <property type="match status" value="1"/>
</dbReference>
<dbReference type="EMBL" id="CP060715">
    <property type="protein sequence ID" value="QNN61117.1"/>
    <property type="molecule type" value="Genomic_DNA"/>
</dbReference>
<dbReference type="Proteomes" id="UP000515928">
    <property type="component" value="Chromosome"/>
</dbReference>
<gene>
    <name evidence="3" type="ORF">H9L01_01775</name>
</gene>
<dbReference type="InterPro" id="IPR001387">
    <property type="entry name" value="Cro/C1-type_HTH"/>
</dbReference>
<dbReference type="AlphaFoldDB" id="A0A7G9RZU2"/>
<dbReference type="CDD" id="cd00093">
    <property type="entry name" value="HTH_XRE"/>
    <property type="match status" value="1"/>
</dbReference>
<organism evidence="3 4">
    <name type="scientific">Erysipelothrix inopinata</name>
    <dbReference type="NCBI Taxonomy" id="225084"/>
    <lineage>
        <taxon>Bacteria</taxon>
        <taxon>Bacillati</taxon>
        <taxon>Bacillota</taxon>
        <taxon>Erysipelotrichia</taxon>
        <taxon>Erysipelotrichales</taxon>
        <taxon>Erysipelotrichaceae</taxon>
        <taxon>Erysipelothrix</taxon>
    </lineage>
</organism>